<dbReference type="PANTHER" id="PTHR31672">
    <property type="entry name" value="BNACNNG10540D PROTEIN"/>
    <property type="match status" value="1"/>
</dbReference>
<dbReference type="PANTHER" id="PTHR31672:SF13">
    <property type="entry name" value="F-BOX PROTEIN CPR30-LIKE"/>
    <property type="match status" value="1"/>
</dbReference>
<proteinExistence type="predicted"/>
<dbReference type="InterPro" id="IPR036047">
    <property type="entry name" value="F-box-like_dom_sf"/>
</dbReference>
<dbReference type="InterPro" id="IPR050796">
    <property type="entry name" value="SCF_F-box_component"/>
</dbReference>
<gene>
    <name evidence="2" type="ORF">TIFTF001_013126</name>
</gene>
<dbReference type="SUPFAM" id="SSF81383">
    <property type="entry name" value="F-box domain"/>
    <property type="match status" value="1"/>
</dbReference>
<organism evidence="2 3">
    <name type="scientific">Ficus carica</name>
    <name type="common">Common fig</name>
    <dbReference type="NCBI Taxonomy" id="3494"/>
    <lineage>
        <taxon>Eukaryota</taxon>
        <taxon>Viridiplantae</taxon>
        <taxon>Streptophyta</taxon>
        <taxon>Embryophyta</taxon>
        <taxon>Tracheophyta</taxon>
        <taxon>Spermatophyta</taxon>
        <taxon>Magnoliopsida</taxon>
        <taxon>eudicotyledons</taxon>
        <taxon>Gunneridae</taxon>
        <taxon>Pentapetalae</taxon>
        <taxon>rosids</taxon>
        <taxon>fabids</taxon>
        <taxon>Rosales</taxon>
        <taxon>Moraceae</taxon>
        <taxon>Ficeae</taxon>
        <taxon>Ficus</taxon>
    </lineage>
</organism>
<evidence type="ECO:0000313" key="2">
    <source>
        <dbReference type="EMBL" id="GMN43944.1"/>
    </source>
</evidence>
<dbReference type="NCBIfam" id="TIGR01640">
    <property type="entry name" value="F_box_assoc_1"/>
    <property type="match status" value="1"/>
</dbReference>
<evidence type="ECO:0000259" key="1">
    <source>
        <dbReference type="PROSITE" id="PS50181"/>
    </source>
</evidence>
<feature type="domain" description="F-box" evidence="1">
    <location>
        <begin position="20"/>
        <end position="70"/>
    </location>
</feature>
<comment type="caution">
    <text evidence="2">The sequence shown here is derived from an EMBL/GenBank/DDBJ whole genome shotgun (WGS) entry which is preliminary data.</text>
</comment>
<keyword evidence="3" id="KW-1185">Reference proteome</keyword>
<dbReference type="InterPro" id="IPR001810">
    <property type="entry name" value="F-box_dom"/>
</dbReference>
<evidence type="ECO:0000313" key="3">
    <source>
        <dbReference type="Proteomes" id="UP001187192"/>
    </source>
</evidence>
<sequence>MLTPCLVYVQMISFCSEAKMASFGDLPKTVVQDIMSRLPGDSLVELKHVNSSWYFYLSALINDKEFINKHFHHNKDKSSVSLVIDQSPPRAKYNNKIRFSLLTLPNNDGVKKGERCQAKELNLPPLADMYSPWQVRCHCDGILCLLKNPLDMDVMFCNPLLKEFKRLPESENARTNTRYSAIGFGYDSKAKDYKLVRVIDFPNTLAEIYTLGTNTWRNISMPEDLSKTTSSDALYLKGVCYWEVGDKNNNHMILSFDTCDEVFHMIPLPNQSNQSTFRTRSRSLALWKDSVALFNHGRLMHSSSDAFEVCVMADHCDIMKGGTPWIKFVVVTLHLENLKPLTFWNREEVLVIDKGGWICSYNIRTKRLRHTGFRGSVNNPVCFYEKSLVPLRRR</sequence>
<dbReference type="Gramene" id="FCD_00008408-RA">
    <property type="protein sequence ID" value="FCD_00008408-RA:cds"/>
    <property type="gene ID" value="FCD_00008408"/>
</dbReference>
<dbReference type="Proteomes" id="UP001187192">
    <property type="component" value="Unassembled WGS sequence"/>
</dbReference>
<accession>A0AA88DI75</accession>
<protein>
    <recommendedName>
        <fullName evidence="1">F-box domain-containing protein</fullName>
    </recommendedName>
</protein>
<dbReference type="Pfam" id="PF07734">
    <property type="entry name" value="FBA_1"/>
    <property type="match status" value="1"/>
</dbReference>
<dbReference type="InterPro" id="IPR006527">
    <property type="entry name" value="F-box-assoc_dom_typ1"/>
</dbReference>
<dbReference type="EMBL" id="BTGU01000017">
    <property type="protein sequence ID" value="GMN43944.1"/>
    <property type="molecule type" value="Genomic_DNA"/>
</dbReference>
<dbReference type="AlphaFoldDB" id="A0AA88DI75"/>
<name>A0AA88DI75_FICCA</name>
<reference evidence="2" key="1">
    <citation type="submission" date="2023-07" db="EMBL/GenBank/DDBJ databases">
        <title>draft genome sequence of fig (Ficus carica).</title>
        <authorList>
            <person name="Takahashi T."/>
            <person name="Nishimura K."/>
        </authorList>
    </citation>
    <scope>NUCLEOTIDE SEQUENCE</scope>
</reference>
<dbReference type="PROSITE" id="PS50181">
    <property type="entry name" value="FBOX"/>
    <property type="match status" value="1"/>
</dbReference>
<dbReference type="InterPro" id="IPR017451">
    <property type="entry name" value="F-box-assoc_interact_dom"/>
</dbReference>